<name>A0A7J0DQS4_9ERIC</name>
<evidence type="ECO:0000256" key="1">
    <source>
        <dbReference type="SAM" id="MobiDB-lite"/>
    </source>
</evidence>
<comment type="caution">
    <text evidence="2">The sequence shown here is derived from an EMBL/GenBank/DDBJ whole genome shotgun (WGS) entry which is preliminary data.</text>
</comment>
<keyword evidence="3" id="KW-1185">Reference proteome</keyword>
<dbReference type="Proteomes" id="UP000585474">
    <property type="component" value="Unassembled WGS sequence"/>
</dbReference>
<reference evidence="3" key="1">
    <citation type="submission" date="2019-07" db="EMBL/GenBank/DDBJ databases">
        <title>De Novo Assembly of kiwifruit Actinidia rufa.</title>
        <authorList>
            <person name="Sugita-Konishi S."/>
            <person name="Sato K."/>
            <person name="Mori E."/>
            <person name="Abe Y."/>
            <person name="Kisaki G."/>
            <person name="Hamano K."/>
            <person name="Suezawa K."/>
            <person name="Otani M."/>
            <person name="Fukuda T."/>
            <person name="Manabe T."/>
            <person name="Gomi K."/>
            <person name="Tabuchi M."/>
            <person name="Akimitsu K."/>
            <person name="Kataoka I."/>
        </authorList>
    </citation>
    <scope>NUCLEOTIDE SEQUENCE [LARGE SCALE GENOMIC DNA]</scope>
    <source>
        <strain evidence="3">cv. Fuchu</strain>
    </source>
</reference>
<accession>A0A7J0DQS4</accession>
<evidence type="ECO:0000313" key="3">
    <source>
        <dbReference type="Proteomes" id="UP000585474"/>
    </source>
</evidence>
<gene>
    <name evidence="2" type="ORF">Acr_00g0068510</name>
</gene>
<evidence type="ECO:0000313" key="2">
    <source>
        <dbReference type="EMBL" id="GFS40433.1"/>
    </source>
</evidence>
<dbReference type="AlphaFoldDB" id="A0A7J0DQS4"/>
<proteinExistence type="predicted"/>
<feature type="compositionally biased region" description="Basic and acidic residues" evidence="1">
    <location>
        <begin position="174"/>
        <end position="192"/>
    </location>
</feature>
<organism evidence="2 3">
    <name type="scientific">Actinidia rufa</name>
    <dbReference type="NCBI Taxonomy" id="165716"/>
    <lineage>
        <taxon>Eukaryota</taxon>
        <taxon>Viridiplantae</taxon>
        <taxon>Streptophyta</taxon>
        <taxon>Embryophyta</taxon>
        <taxon>Tracheophyta</taxon>
        <taxon>Spermatophyta</taxon>
        <taxon>Magnoliopsida</taxon>
        <taxon>eudicotyledons</taxon>
        <taxon>Gunneridae</taxon>
        <taxon>Pentapetalae</taxon>
        <taxon>asterids</taxon>
        <taxon>Ericales</taxon>
        <taxon>Actinidiaceae</taxon>
        <taxon>Actinidia</taxon>
    </lineage>
</organism>
<protein>
    <submittedName>
        <fullName evidence="2">Uncharacterized protein</fullName>
    </submittedName>
</protein>
<sequence length="199" mass="22482">MIVISFSISASWTSDEPHCALAPSAVDGLQHVQKVQNKGKERSEEFKIMECDVRNTLDKMPSESDVNIVAMEQDPRLSCATVGDVSTRGHSHLKKRKKKANCDLDNDKRTCHNQLDKCMEQDPDDSLPDYSQCIPNERKNAMRSGNNDYASTACVPQAKAIDDVKQKHKIVRSNKAEKENSARGRNDRDKRMMQNAYNQ</sequence>
<dbReference type="EMBL" id="BJWL01000348">
    <property type="protein sequence ID" value="GFS40433.1"/>
    <property type="molecule type" value="Genomic_DNA"/>
</dbReference>
<feature type="region of interest" description="Disordered" evidence="1">
    <location>
        <begin position="165"/>
        <end position="199"/>
    </location>
</feature>